<gene>
    <name evidence="2" type="ORF">K5V21_18820</name>
</gene>
<name>A0ABS7L349_CLOSR</name>
<dbReference type="EMBL" id="JAIKTU010000030">
    <property type="protein sequence ID" value="MBY0757459.1"/>
    <property type="molecule type" value="Genomic_DNA"/>
</dbReference>
<reference evidence="2 3" key="1">
    <citation type="journal article" date="2021" name="Cell Host Microbe">
        <title>in vivo commensal control of Clostridioides difficile virulence.</title>
        <authorList>
            <person name="Girinathan B.P."/>
            <person name="Dibenedetto N."/>
            <person name="Worley J.N."/>
            <person name="Peltier J."/>
            <person name="Arrieta-Ortiz M.L."/>
            <person name="Rupa Christinal Immanuel S."/>
            <person name="Lavin R."/>
            <person name="Delaney M.L."/>
            <person name="Cummins C."/>
            <person name="Hoffmann M."/>
            <person name="Luo Y."/>
            <person name="Gonzalez-Escalona N."/>
            <person name="Allard M."/>
            <person name="Onderdonk A.B."/>
            <person name="Gerber G.K."/>
            <person name="Sonenshein A.L."/>
            <person name="Baliga N."/>
            <person name="Dupuy B."/>
            <person name="Bry L."/>
        </authorList>
    </citation>
    <scope>NUCLEOTIDE SEQUENCE [LARGE SCALE GENOMIC DNA]</scope>
    <source>
        <strain evidence="2 3">DSM 599</strain>
    </source>
</reference>
<accession>A0ABS7L349</accession>
<sequence length="217" mass="23927">MKNKSNFIKIIAIMILFCLSSQVAAFADNIPPSNNDIIAYIDGIGLTKNDINEDGEIKNMPKAMPKANISGGGATNRLPSGKSSALIQKRLGAPRFSQQVDDYYMTVSQAKDAAYALNSSTVIKTVANTIVSNVVGSVAKHIAKPYSYITMFSALPRISAGTKINNLTKKNKKVRLRIIKNPRGTFYNVSEWDGRTLDFKLTNNNVTKEVIFNKQYR</sequence>
<evidence type="ECO:0000256" key="1">
    <source>
        <dbReference type="SAM" id="SignalP"/>
    </source>
</evidence>
<organism evidence="2 3">
    <name type="scientific">Clostridium sardiniense</name>
    <name type="common">Clostridium absonum</name>
    <dbReference type="NCBI Taxonomy" id="29369"/>
    <lineage>
        <taxon>Bacteria</taxon>
        <taxon>Bacillati</taxon>
        <taxon>Bacillota</taxon>
        <taxon>Clostridia</taxon>
        <taxon>Eubacteriales</taxon>
        <taxon>Clostridiaceae</taxon>
        <taxon>Clostridium</taxon>
    </lineage>
</organism>
<dbReference type="Proteomes" id="UP001299068">
    <property type="component" value="Unassembled WGS sequence"/>
</dbReference>
<comment type="caution">
    <text evidence="2">The sequence shown here is derived from an EMBL/GenBank/DDBJ whole genome shotgun (WGS) entry which is preliminary data.</text>
</comment>
<keyword evidence="1" id="KW-0732">Signal</keyword>
<evidence type="ECO:0000313" key="2">
    <source>
        <dbReference type="EMBL" id="MBY0757459.1"/>
    </source>
</evidence>
<protein>
    <submittedName>
        <fullName evidence="2">Uncharacterized protein</fullName>
    </submittedName>
</protein>
<keyword evidence="3" id="KW-1185">Reference proteome</keyword>
<feature type="signal peptide" evidence="1">
    <location>
        <begin position="1"/>
        <end position="27"/>
    </location>
</feature>
<proteinExistence type="predicted"/>
<evidence type="ECO:0000313" key="3">
    <source>
        <dbReference type="Proteomes" id="UP001299068"/>
    </source>
</evidence>
<feature type="chain" id="PRO_5046310238" evidence="1">
    <location>
        <begin position="28"/>
        <end position="217"/>
    </location>
</feature>
<dbReference type="RefSeq" id="WP_221862617.1">
    <property type="nucleotide sequence ID" value="NZ_JAIKTU010000030.1"/>
</dbReference>